<name>A0AAD4SMG5_9MAGN</name>
<keyword evidence="3" id="KW-1185">Reference proteome</keyword>
<organism evidence="2 3">
    <name type="scientific">Papaver atlanticum</name>
    <dbReference type="NCBI Taxonomy" id="357466"/>
    <lineage>
        <taxon>Eukaryota</taxon>
        <taxon>Viridiplantae</taxon>
        <taxon>Streptophyta</taxon>
        <taxon>Embryophyta</taxon>
        <taxon>Tracheophyta</taxon>
        <taxon>Spermatophyta</taxon>
        <taxon>Magnoliopsida</taxon>
        <taxon>Ranunculales</taxon>
        <taxon>Papaveraceae</taxon>
        <taxon>Papaveroideae</taxon>
        <taxon>Papaver</taxon>
    </lineage>
</organism>
<keyword evidence="1" id="KW-0732">Signal</keyword>
<proteinExistence type="predicted"/>
<dbReference type="EMBL" id="JAJJMB010009331">
    <property type="protein sequence ID" value="KAI3914384.1"/>
    <property type="molecule type" value="Genomic_DNA"/>
</dbReference>
<dbReference type="Proteomes" id="UP001202328">
    <property type="component" value="Unassembled WGS sequence"/>
</dbReference>
<feature type="signal peptide" evidence="1">
    <location>
        <begin position="1"/>
        <end position="24"/>
    </location>
</feature>
<accession>A0AAD4SMG5</accession>
<evidence type="ECO:0000256" key="1">
    <source>
        <dbReference type="SAM" id="SignalP"/>
    </source>
</evidence>
<reference evidence="2" key="1">
    <citation type="submission" date="2022-04" db="EMBL/GenBank/DDBJ databases">
        <title>A functionally conserved STORR gene fusion in Papaver species that diverged 16.8 million years ago.</title>
        <authorList>
            <person name="Catania T."/>
        </authorList>
    </citation>
    <scope>NUCLEOTIDE SEQUENCE</scope>
    <source>
        <strain evidence="2">S-188037</strain>
    </source>
</reference>
<evidence type="ECO:0000313" key="3">
    <source>
        <dbReference type="Proteomes" id="UP001202328"/>
    </source>
</evidence>
<gene>
    <name evidence="2" type="ORF">MKW98_014991</name>
</gene>
<comment type="caution">
    <text evidence="2">The sequence shown here is derived from an EMBL/GenBank/DDBJ whole genome shotgun (WGS) entry which is preliminary data.</text>
</comment>
<protein>
    <submittedName>
        <fullName evidence="2">Uncharacterized protein</fullName>
    </submittedName>
</protein>
<sequence length="130" mass="14365">MASLRALLMFQCSVLLLWMQLASAKNSPVHPSPPPAPDMVPNCTAEGLKLTKCDKVSNTDCYQLKFGKLPIFTCLCKKGYARDLRGQGCQKMYDPKCDPNKVRDGCLAPPPKTDNESFPRSKFNKIVAGK</sequence>
<evidence type="ECO:0000313" key="2">
    <source>
        <dbReference type="EMBL" id="KAI3914384.1"/>
    </source>
</evidence>
<feature type="chain" id="PRO_5042112336" evidence="1">
    <location>
        <begin position="25"/>
        <end position="130"/>
    </location>
</feature>
<dbReference type="AlphaFoldDB" id="A0AAD4SMG5"/>